<evidence type="ECO:0000313" key="5">
    <source>
        <dbReference type="EMBL" id="GAA1658861.1"/>
    </source>
</evidence>
<dbReference type="Gene3D" id="2.60.120.10">
    <property type="entry name" value="Jelly Rolls"/>
    <property type="match status" value="1"/>
</dbReference>
<reference evidence="5 6" key="1">
    <citation type="journal article" date="2019" name="Int. J. Syst. Evol. Microbiol.">
        <title>The Global Catalogue of Microorganisms (GCM) 10K type strain sequencing project: providing services to taxonomists for standard genome sequencing and annotation.</title>
        <authorList>
            <consortium name="The Broad Institute Genomics Platform"/>
            <consortium name="The Broad Institute Genome Sequencing Center for Infectious Disease"/>
            <person name="Wu L."/>
            <person name="Ma J."/>
        </authorList>
    </citation>
    <scope>NUCLEOTIDE SEQUENCE [LARGE SCALE GENOMIC DNA]</scope>
    <source>
        <strain evidence="5 6">JCM 14306</strain>
    </source>
</reference>
<gene>
    <name evidence="5" type="ORF">GCM10009744_60220</name>
</gene>
<feature type="domain" description="HTH araC/xylS-type" evidence="4">
    <location>
        <begin position="194"/>
        <end position="276"/>
    </location>
</feature>
<dbReference type="InterPro" id="IPR050204">
    <property type="entry name" value="AraC_XylS_family_regulators"/>
</dbReference>
<dbReference type="EMBL" id="BAAANE010000013">
    <property type="protein sequence ID" value="GAA1658861.1"/>
    <property type="molecule type" value="Genomic_DNA"/>
</dbReference>
<dbReference type="RefSeq" id="WP_344116032.1">
    <property type="nucleotide sequence ID" value="NZ_BAAANE010000013.1"/>
</dbReference>
<evidence type="ECO:0000256" key="1">
    <source>
        <dbReference type="ARBA" id="ARBA00023015"/>
    </source>
</evidence>
<dbReference type="PANTHER" id="PTHR46796">
    <property type="entry name" value="HTH-TYPE TRANSCRIPTIONAL ACTIVATOR RHAS-RELATED"/>
    <property type="match status" value="1"/>
</dbReference>
<evidence type="ECO:0000259" key="4">
    <source>
        <dbReference type="PROSITE" id="PS01124"/>
    </source>
</evidence>
<dbReference type="Pfam" id="PF12833">
    <property type="entry name" value="HTH_18"/>
    <property type="match status" value="1"/>
</dbReference>
<proteinExistence type="predicted"/>
<dbReference type="PROSITE" id="PS00041">
    <property type="entry name" value="HTH_ARAC_FAMILY_1"/>
    <property type="match status" value="1"/>
</dbReference>
<keyword evidence="6" id="KW-1185">Reference proteome</keyword>
<dbReference type="SUPFAM" id="SSF46689">
    <property type="entry name" value="Homeodomain-like"/>
    <property type="match status" value="1"/>
</dbReference>
<dbReference type="PRINTS" id="PR00032">
    <property type="entry name" value="HTHARAC"/>
</dbReference>
<dbReference type="Gene3D" id="1.10.10.60">
    <property type="entry name" value="Homeodomain-like"/>
    <property type="match status" value="2"/>
</dbReference>
<keyword evidence="3" id="KW-0804">Transcription</keyword>
<dbReference type="PANTHER" id="PTHR46796:SF13">
    <property type="entry name" value="HTH-TYPE TRANSCRIPTIONAL ACTIVATOR RHAS"/>
    <property type="match status" value="1"/>
</dbReference>
<dbReference type="PROSITE" id="PS01124">
    <property type="entry name" value="HTH_ARAC_FAMILY_2"/>
    <property type="match status" value="1"/>
</dbReference>
<protein>
    <submittedName>
        <fullName evidence="5">Helix-turn-helix transcriptional regulator</fullName>
    </submittedName>
</protein>
<dbReference type="InterPro" id="IPR020449">
    <property type="entry name" value="Tscrpt_reg_AraC-type_HTH"/>
</dbReference>
<evidence type="ECO:0000256" key="2">
    <source>
        <dbReference type="ARBA" id="ARBA00023125"/>
    </source>
</evidence>
<dbReference type="InterPro" id="IPR003313">
    <property type="entry name" value="AraC-bd"/>
</dbReference>
<dbReference type="InterPro" id="IPR018060">
    <property type="entry name" value="HTH_AraC"/>
</dbReference>
<accession>A0ABN2FU39</accession>
<dbReference type="SMART" id="SM00342">
    <property type="entry name" value="HTH_ARAC"/>
    <property type="match status" value="1"/>
</dbReference>
<comment type="caution">
    <text evidence="5">The sequence shown here is derived from an EMBL/GenBank/DDBJ whole genome shotgun (WGS) entry which is preliminary data.</text>
</comment>
<organism evidence="5 6">
    <name type="scientific">Kribbella alba</name>
    <dbReference type="NCBI Taxonomy" id="190197"/>
    <lineage>
        <taxon>Bacteria</taxon>
        <taxon>Bacillati</taxon>
        <taxon>Actinomycetota</taxon>
        <taxon>Actinomycetes</taxon>
        <taxon>Propionibacteriales</taxon>
        <taxon>Kribbellaceae</taxon>
        <taxon>Kribbella</taxon>
    </lineage>
</organism>
<sequence>MGQVLRFASAAFGRPYHAARVLLAPRTPHSELHTHADFHEFMGVTSGRGEHLLETGTIPLETGDIVLVRPRDRHAFRGCAPDGLEFINVAFPSSAWQGFLNLTRTNPTGSWDAARQPITFRPADPQTVMATFESALERFSDDPGTFDLMRFWIELLPQVSPEELPATASGKKAPAWLVEACAAMRDQENLRGGVPRLLELAGVSPAHLSRSLRAAYGMTPTNLIADLRLEHAAALLAATSDPIAEIATRCGFASQSYFTRCFTAAHSLSPRAFRHHAQRAFVP</sequence>
<dbReference type="InterPro" id="IPR009057">
    <property type="entry name" value="Homeodomain-like_sf"/>
</dbReference>
<dbReference type="Pfam" id="PF02311">
    <property type="entry name" value="AraC_binding"/>
    <property type="match status" value="1"/>
</dbReference>
<keyword evidence="1" id="KW-0805">Transcription regulation</keyword>
<dbReference type="InterPro" id="IPR018062">
    <property type="entry name" value="HTH_AraC-typ_CS"/>
</dbReference>
<evidence type="ECO:0000256" key="3">
    <source>
        <dbReference type="ARBA" id="ARBA00023163"/>
    </source>
</evidence>
<dbReference type="Proteomes" id="UP001501319">
    <property type="component" value="Unassembled WGS sequence"/>
</dbReference>
<dbReference type="InterPro" id="IPR014710">
    <property type="entry name" value="RmlC-like_jellyroll"/>
</dbReference>
<dbReference type="SUPFAM" id="SSF51182">
    <property type="entry name" value="RmlC-like cupins"/>
    <property type="match status" value="1"/>
</dbReference>
<name>A0ABN2FU39_9ACTN</name>
<evidence type="ECO:0000313" key="6">
    <source>
        <dbReference type="Proteomes" id="UP001501319"/>
    </source>
</evidence>
<dbReference type="InterPro" id="IPR011051">
    <property type="entry name" value="RmlC_Cupin_sf"/>
</dbReference>
<keyword evidence="2" id="KW-0238">DNA-binding</keyword>